<evidence type="ECO:0000259" key="6">
    <source>
        <dbReference type="PROSITE" id="PS50977"/>
    </source>
</evidence>
<dbReference type="PANTHER" id="PTHR30055:SF234">
    <property type="entry name" value="HTH-TYPE TRANSCRIPTIONAL REGULATOR BETI"/>
    <property type="match status" value="1"/>
</dbReference>
<accession>A0A419R214</accession>
<evidence type="ECO:0000256" key="4">
    <source>
        <dbReference type="PROSITE-ProRule" id="PRU00335"/>
    </source>
</evidence>
<sequence length="217" mass="23358">MALRRCPMATADRIEETEKSVASPGKQPRTARGRETMRRLLDAAAKEFGERGFHEASISGITRRAGTALGSFYTYFDSKEAIFSALVKDMSEGVAKAAAAGMAADASGVEREREALAAFLGFARQNKEIYRIIDEAEFADPASYRDHYEGAANRIAARLDAAVENGDIAPGDNEVRAWAIMGMNVFLGLRFGVWDDTRPVDDITGAVAALLGDGLGC</sequence>
<dbReference type="AlphaFoldDB" id="A0A419R214"/>
<dbReference type="OrthoDB" id="9811084at2"/>
<reference evidence="7 8" key="1">
    <citation type="submission" date="2018-09" db="EMBL/GenBank/DDBJ databases">
        <title>Altererythrobacter sp.Ery1 and Ery12, the genome sequencing of novel strains in genus Alterythrobacter.</title>
        <authorList>
            <person name="Cheng H."/>
            <person name="Wu Y.-H."/>
            <person name="Fang C."/>
            <person name="Xu X.-W."/>
        </authorList>
    </citation>
    <scope>NUCLEOTIDE SEQUENCE [LARGE SCALE GENOMIC DNA]</scope>
    <source>
        <strain evidence="7 8">Ery12</strain>
    </source>
</reference>
<dbReference type="Gene3D" id="1.10.357.10">
    <property type="entry name" value="Tetracycline Repressor, domain 2"/>
    <property type="match status" value="1"/>
</dbReference>
<proteinExistence type="predicted"/>
<dbReference type="InterPro" id="IPR009057">
    <property type="entry name" value="Homeodomain-like_sf"/>
</dbReference>
<keyword evidence="3" id="KW-0804">Transcription</keyword>
<dbReference type="GO" id="GO:0003700">
    <property type="term" value="F:DNA-binding transcription factor activity"/>
    <property type="evidence" value="ECO:0007669"/>
    <property type="project" value="TreeGrafter"/>
</dbReference>
<dbReference type="PRINTS" id="PR00455">
    <property type="entry name" value="HTHTETR"/>
</dbReference>
<evidence type="ECO:0000256" key="2">
    <source>
        <dbReference type="ARBA" id="ARBA00023125"/>
    </source>
</evidence>
<feature type="domain" description="HTH tetR-type" evidence="6">
    <location>
        <begin position="34"/>
        <end position="94"/>
    </location>
</feature>
<keyword evidence="2 4" id="KW-0238">DNA-binding</keyword>
<dbReference type="PROSITE" id="PS50977">
    <property type="entry name" value="HTH_TETR_2"/>
    <property type="match status" value="1"/>
</dbReference>
<name>A0A419R214_9SPHN</name>
<organism evidence="7 8">
    <name type="scientific">Tsuneonella suprasediminis</name>
    <dbReference type="NCBI Taxonomy" id="2306996"/>
    <lineage>
        <taxon>Bacteria</taxon>
        <taxon>Pseudomonadati</taxon>
        <taxon>Pseudomonadota</taxon>
        <taxon>Alphaproteobacteria</taxon>
        <taxon>Sphingomonadales</taxon>
        <taxon>Erythrobacteraceae</taxon>
        <taxon>Tsuneonella</taxon>
    </lineage>
</organism>
<feature type="region of interest" description="Disordered" evidence="5">
    <location>
        <begin position="1"/>
        <end position="33"/>
    </location>
</feature>
<evidence type="ECO:0000256" key="5">
    <source>
        <dbReference type="SAM" id="MobiDB-lite"/>
    </source>
</evidence>
<evidence type="ECO:0000313" key="7">
    <source>
        <dbReference type="EMBL" id="RJX67954.1"/>
    </source>
</evidence>
<comment type="caution">
    <text evidence="7">The sequence shown here is derived from an EMBL/GenBank/DDBJ whole genome shotgun (WGS) entry which is preliminary data.</text>
</comment>
<keyword evidence="8" id="KW-1185">Reference proteome</keyword>
<dbReference type="Gene3D" id="1.10.10.60">
    <property type="entry name" value="Homeodomain-like"/>
    <property type="match status" value="1"/>
</dbReference>
<dbReference type="Pfam" id="PF00440">
    <property type="entry name" value="TetR_N"/>
    <property type="match status" value="1"/>
</dbReference>
<dbReference type="InterPro" id="IPR050109">
    <property type="entry name" value="HTH-type_TetR-like_transc_reg"/>
</dbReference>
<keyword evidence="1" id="KW-0805">Transcription regulation</keyword>
<evidence type="ECO:0000313" key="8">
    <source>
        <dbReference type="Proteomes" id="UP000284322"/>
    </source>
</evidence>
<dbReference type="SUPFAM" id="SSF48498">
    <property type="entry name" value="Tetracyclin repressor-like, C-terminal domain"/>
    <property type="match status" value="1"/>
</dbReference>
<feature type="DNA-binding region" description="H-T-H motif" evidence="4">
    <location>
        <begin position="57"/>
        <end position="76"/>
    </location>
</feature>
<evidence type="ECO:0000256" key="3">
    <source>
        <dbReference type="ARBA" id="ARBA00023163"/>
    </source>
</evidence>
<dbReference type="InterPro" id="IPR036271">
    <property type="entry name" value="Tet_transcr_reg_TetR-rel_C_sf"/>
</dbReference>
<protein>
    <submittedName>
        <fullName evidence="7">TetR/AcrR family transcriptional regulator</fullName>
    </submittedName>
</protein>
<dbReference type="Proteomes" id="UP000284322">
    <property type="component" value="Unassembled WGS sequence"/>
</dbReference>
<dbReference type="SUPFAM" id="SSF46689">
    <property type="entry name" value="Homeodomain-like"/>
    <property type="match status" value="1"/>
</dbReference>
<dbReference type="InterPro" id="IPR001647">
    <property type="entry name" value="HTH_TetR"/>
</dbReference>
<evidence type="ECO:0000256" key="1">
    <source>
        <dbReference type="ARBA" id="ARBA00023015"/>
    </source>
</evidence>
<dbReference type="PANTHER" id="PTHR30055">
    <property type="entry name" value="HTH-TYPE TRANSCRIPTIONAL REGULATOR RUTR"/>
    <property type="match status" value="1"/>
</dbReference>
<dbReference type="GO" id="GO:0000976">
    <property type="term" value="F:transcription cis-regulatory region binding"/>
    <property type="evidence" value="ECO:0007669"/>
    <property type="project" value="TreeGrafter"/>
</dbReference>
<dbReference type="EMBL" id="RAHJ01000018">
    <property type="protein sequence ID" value="RJX67954.1"/>
    <property type="molecule type" value="Genomic_DNA"/>
</dbReference>
<gene>
    <name evidence="7" type="ORF">D6858_08385</name>
</gene>